<feature type="domain" description="Tc1-like transposase DDE" evidence="1">
    <location>
        <begin position="30"/>
        <end position="100"/>
    </location>
</feature>
<evidence type="ECO:0000313" key="2">
    <source>
        <dbReference type="EMBL" id="GAA3068113.1"/>
    </source>
</evidence>
<dbReference type="Proteomes" id="UP001501532">
    <property type="component" value="Unassembled WGS sequence"/>
</dbReference>
<comment type="caution">
    <text evidence="2">The sequence shown here is derived from an EMBL/GenBank/DDBJ whole genome shotgun (WGS) entry which is preliminary data.</text>
</comment>
<proteinExistence type="predicted"/>
<evidence type="ECO:0000313" key="3">
    <source>
        <dbReference type="Proteomes" id="UP001501532"/>
    </source>
</evidence>
<keyword evidence="3" id="KW-1185">Reference proteome</keyword>
<dbReference type="InterPro" id="IPR038717">
    <property type="entry name" value="Tc1-like_DDE_dom"/>
</dbReference>
<dbReference type="InterPro" id="IPR036397">
    <property type="entry name" value="RNaseH_sf"/>
</dbReference>
<name>A0ABP6LYZ0_9ACTN</name>
<accession>A0ABP6LYZ0</accession>
<evidence type="ECO:0000259" key="1">
    <source>
        <dbReference type="Pfam" id="PF13358"/>
    </source>
</evidence>
<dbReference type="EMBL" id="BAAAUF010000062">
    <property type="protein sequence ID" value="GAA3068113.1"/>
    <property type="molecule type" value="Genomic_DNA"/>
</dbReference>
<dbReference type="RefSeq" id="WP_344416360.1">
    <property type="nucleotide sequence ID" value="NZ_BAAAUF010000062.1"/>
</dbReference>
<protein>
    <recommendedName>
        <fullName evidence="1">Tc1-like transposase DDE domain-containing protein</fullName>
    </recommendedName>
</protein>
<dbReference type="Pfam" id="PF13358">
    <property type="entry name" value="DDE_3"/>
    <property type="match status" value="1"/>
</dbReference>
<gene>
    <name evidence="2" type="ORF">GCM10010448_59300</name>
</gene>
<organism evidence="2 3">
    <name type="scientific">Streptomyces glomeratus</name>
    <dbReference type="NCBI Taxonomy" id="284452"/>
    <lineage>
        <taxon>Bacteria</taxon>
        <taxon>Bacillati</taxon>
        <taxon>Actinomycetota</taxon>
        <taxon>Actinomycetes</taxon>
        <taxon>Kitasatosporales</taxon>
        <taxon>Streptomycetaceae</taxon>
        <taxon>Streptomyces</taxon>
    </lineage>
</organism>
<sequence>MAGMICVRPGRETRLIYRTQMYRGRAGEQKGFRAREFADLLTSARQQLGDLPLIVVWENASAHHAKPLREFCERNSDWLTIVKLPPYAPDLNPVAALLQVAAAGVVGAFRVPVLVVGCLRHGSIAYSGLDVRQHEQRAKQVGGSGGVSAELGEDPPVLQVGEAAFDGGRPAARMRLASFSAGASLRARVALKPVRPRGHPRRRPGR</sequence>
<reference evidence="3" key="1">
    <citation type="journal article" date="2019" name="Int. J. Syst. Evol. Microbiol.">
        <title>The Global Catalogue of Microorganisms (GCM) 10K type strain sequencing project: providing services to taxonomists for standard genome sequencing and annotation.</title>
        <authorList>
            <consortium name="The Broad Institute Genomics Platform"/>
            <consortium name="The Broad Institute Genome Sequencing Center for Infectious Disease"/>
            <person name="Wu L."/>
            <person name="Ma J."/>
        </authorList>
    </citation>
    <scope>NUCLEOTIDE SEQUENCE [LARGE SCALE GENOMIC DNA]</scope>
    <source>
        <strain evidence="3">JCM 9091</strain>
    </source>
</reference>
<dbReference type="Gene3D" id="3.30.420.10">
    <property type="entry name" value="Ribonuclease H-like superfamily/Ribonuclease H"/>
    <property type="match status" value="1"/>
</dbReference>